<reference evidence="3" key="1">
    <citation type="submission" date="2011-05" db="EMBL/GenBank/DDBJ databases">
        <authorList>
            <person name="Richards S.R."/>
            <person name="Qu J."/>
            <person name="Jiang H."/>
            <person name="Jhangiani S.N."/>
            <person name="Agravi P."/>
            <person name="Goodspeed R."/>
            <person name="Gross S."/>
            <person name="Mandapat C."/>
            <person name="Jackson L."/>
            <person name="Mathew T."/>
            <person name="Pu L."/>
            <person name="Thornton R."/>
            <person name="Saada N."/>
            <person name="Wilczek-Boney K.B."/>
            <person name="Lee S."/>
            <person name="Kovar C."/>
            <person name="Wu Y."/>
            <person name="Scherer S.E."/>
            <person name="Worley K.C."/>
            <person name="Muzny D.M."/>
            <person name="Gibbs R."/>
        </authorList>
    </citation>
    <scope>NUCLEOTIDE SEQUENCE</scope>
    <source>
        <strain evidence="3">Brora</strain>
    </source>
</reference>
<evidence type="ECO:0000313" key="3">
    <source>
        <dbReference type="Proteomes" id="UP000014500"/>
    </source>
</evidence>
<name>T1J9D6_STRMM</name>
<reference evidence="2" key="2">
    <citation type="submission" date="2015-02" db="UniProtKB">
        <authorList>
            <consortium name="EnsemblMetazoa"/>
        </authorList>
    </citation>
    <scope>IDENTIFICATION</scope>
</reference>
<dbReference type="AlphaFoldDB" id="T1J9D6"/>
<dbReference type="EnsemblMetazoa" id="SMAR010332-RA">
    <property type="protein sequence ID" value="SMAR010332-PA"/>
    <property type="gene ID" value="SMAR010332"/>
</dbReference>
<sequence>MEGFKYPASRISPTFARANKEILTMISLLNFDQLEADYTDNRAIVGKTKIVTMQEMVQCVLWFSERKSVTMVQQNYRQLYARQPPCKRTIRQWFQRFLETGKPTVNRGVYLDMLEQYVAPQALQPQVIFQQERMQVYWNKVMTIQNRKQLIILATDGAECSELPSLLWFQNTLKTYEPAVLEILSK</sequence>
<feature type="domain" description="DUF4817" evidence="1">
    <location>
        <begin position="52"/>
        <end position="102"/>
    </location>
</feature>
<evidence type="ECO:0000313" key="2">
    <source>
        <dbReference type="EnsemblMetazoa" id="SMAR010332-PA"/>
    </source>
</evidence>
<protein>
    <recommendedName>
        <fullName evidence="1">DUF4817 domain-containing protein</fullName>
    </recommendedName>
</protein>
<keyword evidence="3" id="KW-1185">Reference proteome</keyword>
<dbReference type="HOGENOM" id="CLU_1456218_0_0_1"/>
<evidence type="ECO:0000259" key="1">
    <source>
        <dbReference type="Pfam" id="PF16087"/>
    </source>
</evidence>
<dbReference type="Proteomes" id="UP000014500">
    <property type="component" value="Unassembled WGS sequence"/>
</dbReference>
<dbReference type="EMBL" id="JH431971">
    <property type="status" value="NOT_ANNOTATED_CDS"/>
    <property type="molecule type" value="Genomic_DNA"/>
</dbReference>
<accession>T1J9D6</accession>
<dbReference type="Pfam" id="PF16087">
    <property type="entry name" value="DUF4817"/>
    <property type="match status" value="1"/>
</dbReference>
<proteinExistence type="predicted"/>
<organism evidence="2 3">
    <name type="scientific">Strigamia maritima</name>
    <name type="common">European centipede</name>
    <name type="synonym">Geophilus maritimus</name>
    <dbReference type="NCBI Taxonomy" id="126957"/>
    <lineage>
        <taxon>Eukaryota</taxon>
        <taxon>Metazoa</taxon>
        <taxon>Ecdysozoa</taxon>
        <taxon>Arthropoda</taxon>
        <taxon>Myriapoda</taxon>
        <taxon>Chilopoda</taxon>
        <taxon>Pleurostigmophora</taxon>
        <taxon>Geophilomorpha</taxon>
        <taxon>Linotaeniidae</taxon>
        <taxon>Strigamia</taxon>
    </lineage>
</organism>
<dbReference type="InterPro" id="IPR032135">
    <property type="entry name" value="DUF4817"/>
</dbReference>